<evidence type="ECO:0000256" key="8">
    <source>
        <dbReference type="ARBA" id="ARBA00023157"/>
    </source>
</evidence>
<dbReference type="PRINTS" id="PR01609">
    <property type="entry name" value="CD36FAMILY"/>
</dbReference>
<dbReference type="Pfam" id="PF01130">
    <property type="entry name" value="CD36"/>
    <property type="match status" value="2"/>
</dbReference>
<evidence type="ECO:0000313" key="15">
    <source>
        <dbReference type="Proteomes" id="UP000821866"/>
    </source>
</evidence>
<proteinExistence type="inferred from homology"/>
<keyword evidence="10" id="KW-0325">Glycoprotein</keyword>
<evidence type="ECO:0000256" key="13">
    <source>
        <dbReference type="SAM" id="Phobius"/>
    </source>
</evidence>
<comment type="similarity">
    <text evidence="3">Belongs to the CD36 family.</text>
</comment>
<sequence length="531" mass="59830">MTGRSRGLGTWVHQVFCGYTQTADANGLWLRLSEEVLTGTSCGCDDSRRKYGFESSSRKFYFFNLTNPKQFLAKEEKAKFEEVGPYSYRVTWVKKNITWNSNGTISYREVKTYFFDRNESVGTEADQITTINAPLVAAGVLVDKIPNRVKRRAIAVFINLLKEKPISQHTVGELLFDGYKDLLVMASQKIDPTLPPTGGKFGWMMLRNGSNDGLFTVHTGKGEMDKYNVITRWNGLQNLTWWNGTCNMINGTNGELVPPLKPGEKFIEVYNPDFCRSIRMQYNGSTSMFEIPLEQFVAPETTFQNGENYSANACFDTKRKLRSGVMDLGPCQHDLPVALSFPHFYMADPYYLEQVEGLQPNGSLHRFQLDLEPSLTQSRCIASPYLHPASVKAKLKYLSIRKLGLTVCLKGRIQLNMVLKKNSLITGLTDIPEIVFPVVWQEINIELDKALADYLKSTLENPMFYSTLFAYLLLAFGSLLLLIMVAFIAGRAASRLLYSKDVENKSLLVDTDETLEAAAAKSHQNDGEVIT</sequence>
<name>A0A9J6EY80_RHIMP</name>
<keyword evidence="15" id="KW-1185">Reference proteome</keyword>
<accession>A0A9J6EY80</accession>
<dbReference type="VEuPathDB" id="VectorBase:LOC119180155"/>
<dbReference type="PANTHER" id="PTHR11923:SF110">
    <property type="entry name" value="SCAVENGER RECEPTOR CLASS B MEMBER 1"/>
    <property type="match status" value="1"/>
</dbReference>
<evidence type="ECO:0000256" key="12">
    <source>
        <dbReference type="ARBA" id="ARBA00042244"/>
    </source>
</evidence>
<evidence type="ECO:0000256" key="1">
    <source>
        <dbReference type="ARBA" id="ARBA00004189"/>
    </source>
</evidence>
<dbReference type="Proteomes" id="UP000821866">
    <property type="component" value="Chromosome 1"/>
</dbReference>
<dbReference type="EMBL" id="JABSTU010000001">
    <property type="protein sequence ID" value="KAH8039379.1"/>
    <property type="molecule type" value="Genomic_DNA"/>
</dbReference>
<dbReference type="GO" id="GO:0005901">
    <property type="term" value="C:caveola"/>
    <property type="evidence" value="ECO:0007669"/>
    <property type="project" value="UniProtKB-SubCell"/>
</dbReference>
<evidence type="ECO:0000256" key="2">
    <source>
        <dbReference type="ARBA" id="ARBA00004651"/>
    </source>
</evidence>
<organism evidence="14 15">
    <name type="scientific">Rhipicephalus microplus</name>
    <name type="common">Cattle tick</name>
    <name type="synonym">Boophilus microplus</name>
    <dbReference type="NCBI Taxonomy" id="6941"/>
    <lineage>
        <taxon>Eukaryota</taxon>
        <taxon>Metazoa</taxon>
        <taxon>Ecdysozoa</taxon>
        <taxon>Arthropoda</taxon>
        <taxon>Chelicerata</taxon>
        <taxon>Arachnida</taxon>
        <taxon>Acari</taxon>
        <taxon>Parasitiformes</taxon>
        <taxon>Ixodida</taxon>
        <taxon>Ixodoidea</taxon>
        <taxon>Ixodidae</taxon>
        <taxon>Rhipicephalinae</taxon>
        <taxon>Rhipicephalus</taxon>
        <taxon>Boophilus</taxon>
    </lineage>
</organism>
<feature type="transmembrane region" description="Helical" evidence="13">
    <location>
        <begin position="468"/>
        <end position="490"/>
    </location>
</feature>
<evidence type="ECO:0000256" key="7">
    <source>
        <dbReference type="ARBA" id="ARBA00023136"/>
    </source>
</evidence>
<dbReference type="GO" id="GO:0005044">
    <property type="term" value="F:scavenger receptor activity"/>
    <property type="evidence" value="ECO:0007669"/>
    <property type="project" value="TreeGrafter"/>
</dbReference>
<dbReference type="AlphaFoldDB" id="A0A9J6EY80"/>
<keyword evidence="7 13" id="KW-0472">Membrane</keyword>
<protein>
    <recommendedName>
        <fullName evidence="11">Scavenger receptor class B member 1</fullName>
    </recommendedName>
    <alternativeName>
        <fullName evidence="12">SR-BI</fullName>
    </alternativeName>
</protein>
<reference evidence="14" key="1">
    <citation type="journal article" date="2020" name="Cell">
        <title>Large-Scale Comparative Analyses of Tick Genomes Elucidate Their Genetic Diversity and Vector Capacities.</title>
        <authorList>
            <consortium name="Tick Genome and Microbiome Consortium (TIGMIC)"/>
            <person name="Jia N."/>
            <person name="Wang J."/>
            <person name="Shi W."/>
            <person name="Du L."/>
            <person name="Sun Y."/>
            <person name="Zhan W."/>
            <person name="Jiang J.F."/>
            <person name="Wang Q."/>
            <person name="Zhang B."/>
            <person name="Ji P."/>
            <person name="Bell-Sakyi L."/>
            <person name="Cui X.M."/>
            <person name="Yuan T.T."/>
            <person name="Jiang B.G."/>
            <person name="Yang W.F."/>
            <person name="Lam T.T."/>
            <person name="Chang Q.C."/>
            <person name="Ding S.J."/>
            <person name="Wang X.J."/>
            <person name="Zhu J.G."/>
            <person name="Ruan X.D."/>
            <person name="Zhao L."/>
            <person name="Wei J.T."/>
            <person name="Ye R.Z."/>
            <person name="Que T.C."/>
            <person name="Du C.H."/>
            <person name="Zhou Y.H."/>
            <person name="Cheng J.X."/>
            <person name="Dai P.F."/>
            <person name="Guo W.B."/>
            <person name="Han X.H."/>
            <person name="Huang E.J."/>
            <person name="Li L.F."/>
            <person name="Wei W."/>
            <person name="Gao Y.C."/>
            <person name="Liu J.Z."/>
            <person name="Shao H.Z."/>
            <person name="Wang X."/>
            <person name="Wang C.C."/>
            <person name="Yang T.C."/>
            <person name="Huo Q.B."/>
            <person name="Li W."/>
            <person name="Chen H.Y."/>
            <person name="Chen S.E."/>
            <person name="Zhou L.G."/>
            <person name="Ni X.B."/>
            <person name="Tian J.H."/>
            <person name="Sheng Y."/>
            <person name="Liu T."/>
            <person name="Pan Y.S."/>
            <person name="Xia L.Y."/>
            <person name="Li J."/>
            <person name="Zhao F."/>
            <person name="Cao W.C."/>
        </authorList>
    </citation>
    <scope>NUCLEOTIDE SEQUENCE</scope>
    <source>
        <strain evidence="14">Rmic-2018</strain>
    </source>
</reference>
<evidence type="ECO:0000256" key="6">
    <source>
        <dbReference type="ARBA" id="ARBA00022989"/>
    </source>
</evidence>
<dbReference type="PANTHER" id="PTHR11923">
    <property type="entry name" value="SCAVENGER RECEPTOR CLASS B TYPE-1 SR-B1"/>
    <property type="match status" value="1"/>
</dbReference>
<dbReference type="GO" id="GO:0005737">
    <property type="term" value="C:cytoplasm"/>
    <property type="evidence" value="ECO:0007669"/>
    <property type="project" value="TreeGrafter"/>
</dbReference>
<comment type="caution">
    <text evidence="14">The sequence shown here is derived from an EMBL/GenBank/DDBJ whole genome shotgun (WGS) entry which is preliminary data.</text>
</comment>
<keyword evidence="4" id="KW-1003">Cell membrane</keyword>
<reference evidence="14" key="2">
    <citation type="submission" date="2021-09" db="EMBL/GenBank/DDBJ databases">
        <authorList>
            <person name="Jia N."/>
            <person name="Wang J."/>
            <person name="Shi W."/>
            <person name="Du L."/>
            <person name="Sun Y."/>
            <person name="Zhan W."/>
            <person name="Jiang J."/>
            <person name="Wang Q."/>
            <person name="Zhang B."/>
            <person name="Ji P."/>
            <person name="Sakyi L.B."/>
            <person name="Cui X."/>
            <person name="Yuan T."/>
            <person name="Jiang B."/>
            <person name="Yang W."/>
            <person name="Lam T.T.-Y."/>
            <person name="Chang Q."/>
            <person name="Ding S."/>
            <person name="Wang X."/>
            <person name="Zhu J."/>
            <person name="Ruan X."/>
            <person name="Zhao L."/>
            <person name="Wei J."/>
            <person name="Que T."/>
            <person name="Du C."/>
            <person name="Cheng J."/>
            <person name="Dai P."/>
            <person name="Han X."/>
            <person name="Huang E."/>
            <person name="Gao Y."/>
            <person name="Liu J."/>
            <person name="Shao H."/>
            <person name="Ye R."/>
            <person name="Li L."/>
            <person name="Wei W."/>
            <person name="Wang X."/>
            <person name="Wang C."/>
            <person name="Huo Q."/>
            <person name="Li W."/>
            <person name="Guo W."/>
            <person name="Chen H."/>
            <person name="Chen S."/>
            <person name="Zhou L."/>
            <person name="Zhou L."/>
            <person name="Ni X."/>
            <person name="Tian J."/>
            <person name="Zhou Y."/>
            <person name="Sheng Y."/>
            <person name="Liu T."/>
            <person name="Pan Y."/>
            <person name="Xia L."/>
            <person name="Li J."/>
            <person name="Zhao F."/>
            <person name="Cao W."/>
        </authorList>
    </citation>
    <scope>NUCLEOTIDE SEQUENCE</scope>
    <source>
        <strain evidence="14">Rmic-2018</strain>
        <tissue evidence="14">Larvae</tissue>
    </source>
</reference>
<evidence type="ECO:0000256" key="10">
    <source>
        <dbReference type="ARBA" id="ARBA00023180"/>
    </source>
</evidence>
<evidence type="ECO:0000256" key="9">
    <source>
        <dbReference type="ARBA" id="ARBA00023170"/>
    </source>
</evidence>
<keyword evidence="6 13" id="KW-1133">Transmembrane helix</keyword>
<evidence type="ECO:0000256" key="4">
    <source>
        <dbReference type="ARBA" id="ARBA00022475"/>
    </source>
</evidence>
<keyword evidence="5 13" id="KW-0812">Transmembrane</keyword>
<dbReference type="InterPro" id="IPR002159">
    <property type="entry name" value="CD36_fam"/>
</dbReference>
<evidence type="ECO:0000256" key="5">
    <source>
        <dbReference type="ARBA" id="ARBA00022692"/>
    </source>
</evidence>
<comment type="subcellular location">
    <subcellularLocation>
        <location evidence="2">Cell membrane</location>
        <topology evidence="2">Multi-pass membrane protein</topology>
    </subcellularLocation>
    <subcellularLocation>
        <location evidence="1">Membrane</location>
        <location evidence="1">Caveola</location>
        <topology evidence="1">Multi-pass membrane protein</topology>
    </subcellularLocation>
</comment>
<keyword evidence="8" id="KW-1015">Disulfide bond</keyword>
<gene>
    <name evidence="14" type="ORF">HPB51_006005</name>
</gene>
<evidence type="ECO:0000313" key="14">
    <source>
        <dbReference type="EMBL" id="KAH8039379.1"/>
    </source>
</evidence>
<evidence type="ECO:0000256" key="11">
    <source>
        <dbReference type="ARBA" id="ARBA00040821"/>
    </source>
</evidence>
<keyword evidence="9" id="KW-0675">Receptor</keyword>
<evidence type="ECO:0000256" key="3">
    <source>
        <dbReference type="ARBA" id="ARBA00010532"/>
    </source>
</evidence>